<evidence type="ECO:0000313" key="2">
    <source>
        <dbReference type="Proteomes" id="UP000294752"/>
    </source>
</evidence>
<gene>
    <name evidence="1" type="ORF">B0I21_101530</name>
</gene>
<reference evidence="1 2" key="1">
    <citation type="submission" date="2019-03" db="EMBL/GenBank/DDBJ databases">
        <title>Genomic Encyclopedia of Type Strains, Phase III (KMG-III): the genomes of soil and plant-associated and newly described type strains.</title>
        <authorList>
            <person name="Whitman W."/>
        </authorList>
    </citation>
    <scope>NUCLEOTIDE SEQUENCE [LARGE SCALE GENOMIC DNA]</scope>
    <source>
        <strain evidence="1 2">CGMCC 1.12801</strain>
    </source>
</reference>
<keyword evidence="2" id="KW-1185">Reference proteome</keyword>
<evidence type="ECO:0000313" key="1">
    <source>
        <dbReference type="EMBL" id="TDS17659.1"/>
    </source>
</evidence>
<name>A0A4R7D8S0_9SPHI</name>
<organism evidence="1 2">
    <name type="scientific">Sphingobacterium paludis</name>
    <dbReference type="NCBI Taxonomy" id="1476465"/>
    <lineage>
        <taxon>Bacteria</taxon>
        <taxon>Pseudomonadati</taxon>
        <taxon>Bacteroidota</taxon>
        <taxon>Sphingobacteriia</taxon>
        <taxon>Sphingobacteriales</taxon>
        <taxon>Sphingobacteriaceae</taxon>
        <taxon>Sphingobacterium</taxon>
    </lineage>
</organism>
<sequence length="179" mass="21420">MFPRLALSSVIRLNNLLYQLFLRCMEWKERLWGFNVLYGFYENPQIFNFEFNAERLIVRNLALRTANRDMYKDYLYDNYPFHLKTELKKFDRVAKNLLKLTVADAIRFFKKKKVNVVCSDLDYREESAIFTAMRVEESELKSFMHNVDGRLVENHVVPEQVIDRAFLWIDGSELPNFAV</sequence>
<dbReference type="Proteomes" id="UP000294752">
    <property type="component" value="Unassembled WGS sequence"/>
</dbReference>
<comment type="caution">
    <text evidence="1">The sequence shown here is derived from an EMBL/GenBank/DDBJ whole genome shotgun (WGS) entry which is preliminary data.</text>
</comment>
<protein>
    <submittedName>
        <fullName evidence="1">Uncharacterized protein</fullName>
    </submittedName>
</protein>
<accession>A0A4R7D8S0</accession>
<dbReference type="EMBL" id="SNZV01000001">
    <property type="protein sequence ID" value="TDS17659.1"/>
    <property type="molecule type" value="Genomic_DNA"/>
</dbReference>
<proteinExistence type="predicted"/>
<dbReference type="AlphaFoldDB" id="A0A4R7D8S0"/>